<gene>
    <name evidence="1" type="ORF">EAS61_18285</name>
</gene>
<protein>
    <submittedName>
        <fullName evidence="1">Uncharacterized protein</fullName>
    </submittedName>
</protein>
<dbReference type="AlphaFoldDB" id="A0A4V1KWC0"/>
<organism evidence="1 2">
    <name type="scientific">Bradyrhizobium zhanjiangense</name>
    <dbReference type="NCBI Taxonomy" id="1325107"/>
    <lineage>
        <taxon>Bacteria</taxon>
        <taxon>Pseudomonadati</taxon>
        <taxon>Pseudomonadota</taxon>
        <taxon>Alphaproteobacteria</taxon>
        <taxon>Hyphomicrobiales</taxon>
        <taxon>Nitrobacteraceae</taxon>
        <taxon>Bradyrhizobium</taxon>
    </lineage>
</organism>
<dbReference type="EMBL" id="RKMK01000015">
    <property type="protein sequence ID" value="RXG95791.1"/>
    <property type="molecule type" value="Genomic_DNA"/>
</dbReference>
<evidence type="ECO:0000313" key="2">
    <source>
        <dbReference type="Proteomes" id="UP000290174"/>
    </source>
</evidence>
<dbReference type="Proteomes" id="UP000290174">
    <property type="component" value="Unassembled WGS sequence"/>
</dbReference>
<proteinExistence type="predicted"/>
<name>A0A4V1KWC0_9BRAD</name>
<comment type="caution">
    <text evidence="1">The sequence shown here is derived from an EMBL/GenBank/DDBJ whole genome shotgun (WGS) entry which is preliminary data.</text>
</comment>
<evidence type="ECO:0000313" key="1">
    <source>
        <dbReference type="EMBL" id="RXG95791.1"/>
    </source>
</evidence>
<reference evidence="1 2" key="1">
    <citation type="submission" date="2018-11" db="EMBL/GenBank/DDBJ databases">
        <title>Bradyrhizobium sp. nov., isolated from effective nodules of peanut in China.</title>
        <authorList>
            <person name="Li Y."/>
        </authorList>
    </citation>
    <scope>NUCLEOTIDE SEQUENCE [LARGE SCALE GENOMIC DNA]</scope>
    <source>
        <strain evidence="1 2">CCBAU 51770</strain>
    </source>
</reference>
<sequence>MVSPLNAAWKADDAPIDRRAMLVILAADDALCRSTSLRTMEEKNAPAGQVFGRREPVEMRQRCFEIIVRVLAPALLYFRMSPVSGSASEAV</sequence>
<accession>A0A4V1KWC0</accession>